<dbReference type="Gene3D" id="3.30.450.20">
    <property type="entry name" value="PAS domain"/>
    <property type="match status" value="2"/>
</dbReference>
<evidence type="ECO:0000259" key="7">
    <source>
        <dbReference type="PROSITE" id="PS50109"/>
    </source>
</evidence>
<keyword evidence="2 9" id="KW-0808">Transferase</keyword>
<dbReference type="PANTHER" id="PTHR43065">
    <property type="entry name" value="SENSOR HISTIDINE KINASE"/>
    <property type="match status" value="1"/>
</dbReference>
<dbReference type="EMBL" id="MLJW01000166">
    <property type="protein sequence ID" value="OIQ95494.1"/>
    <property type="molecule type" value="Genomic_DNA"/>
</dbReference>
<dbReference type="PROSITE" id="PS50113">
    <property type="entry name" value="PAC"/>
    <property type="match status" value="1"/>
</dbReference>
<keyword evidence="1" id="KW-0597">Phosphoprotein</keyword>
<dbReference type="PROSITE" id="PS50109">
    <property type="entry name" value="HIS_KIN"/>
    <property type="match status" value="1"/>
</dbReference>
<evidence type="ECO:0000256" key="6">
    <source>
        <dbReference type="ARBA" id="ARBA00023012"/>
    </source>
</evidence>
<dbReference type="NCBIfam" id="TIGR00229">
    <property type="entry name" value="sensory_box"/>
    <property type="match status" value="2"/>
</dbReference>
<evidence type="ECO:0000256" key="4">
    <source>
        <dbReference type="ARBA" id="ARBA00022777"/>
    </source>
</evidence>
<evidence type="ECO:0000256" key="3">
    <source>
        <dbReference type="ARBA" id="ARBA00022741"/>
    </source>
</evidence>
<evidence type="ECO:0000256" key="5">
    <source>
        <dbReference type="ARBA" id="ARBA00022840"/>
    </source>
</evidence>
<dbReference type="InterPro" id="IPR000014">
    <property type="entry name" value="PAS"/>
</dbReference>
<dbReference type="EC" id="2.7.13.3" evidence="9"/>
<sequence length="457" mass="52365">MDQLSSPSMMGYSREEMLNMTVRDLEANETPEETEKHLEKIRDLGYDRFETRQRHKLGKLVDFEVSVSRSDINGDVNFAFFRDITERKRDEDALKRSQAQLKAFVQHAPIGIAMFDREMNYLVTSGRWIQQYGQGHTDLTGLNHYKVYPDISAERKSIHQRALAGATLEKNEDTWFKSDGTKQWARWAVQPWVDERAQIGGIIMYAEDITTQKLFELGIQDRRKDMEHLQKIQIATQTTAAIAHELNQPLLSIASYSGAALMLMQAEAPNLERLRKIIEKNEKEALRAGRSIRELMDYLNQKDYPAQDIDLNDEILNVLNMARSEHDLQFETILRLNDGLPKVRINRMHLQKVLLNLLSNGIEAMQQAYVPLPSLIVTVRTKQDENVAHLTLQDNGPGIRQEDMHRIFEPFFTTKAKGIGMGLAISRSLIEGYSGQLWVDPQPDAGATFHLTLPFAT</sequence>
<dbReference type="InterPro" id="IPR005467">
    <property type="entry name" value="His_kinase_dom"/>
</dbReference>
<evidence type="ECO:0000256" key="1">
    <source>
        <dbReference type="ARBA" id="ARBA00022553"/>
    </source>
</evidence>
<dbReference type="Pfam" id="PF02518">
    <property type="entry name" value="HATPase_c"/>
    <property type="match status" value="1"/>
</dbReference>
<dbReference type="InterPro" id="IPR000700">
    <property type="entry name" value="PAS-assoc_C"/>
</dbReference>
<gene>
    <name evidence="9" type="primary">todS_3</name>
    <name evidence="9" type="ORF">GALL_225580</name>
</gene>
<evidence type="ECO:0000259" key="8">
    <source>
        <dbReference type="PROSITE" id="PS50113"/>
    </source>
</evidence>
<dbReference type="InterPro" id="IPR036890">
    <property type="entry name" value="HATPase_C_sf"/>
</dbReference>
<feature type="domain" description="PAC" evidence="8">
    <location>
        <begin position="169"/>
        <end position="221"/>
    </location>
</feature>
<dbReference type="InterPro" id="IPR036097">
    <property type="entry name" value="HisK_dim/P_sf"/>
</dbReference>
<dbReference type="GO" id="GO:0005524">
    <property type="term" value="F:ATP binding"/>
    <property type="evidence" value="ECO:0007669"/>
    <property type="project" value="UniProtKB-KW"/>
</dbReference>
<evidence type="ECO:0000313" key="9">
    <source>
        <dbReference type="EMBL" id="OIQ95494.1"/>
    </source>
</evidence>
<dbReference type="InterPro" id="IPR003594">
    <property type="entry name" value="HATPase_dom"/>
</dbReference>
<comment type="caution">
    <text evidence="9">The sequence shown here is derived from an EMBL/GenBank/DDBJ whole genome shotgun (WGS) entry which is preliminary data.</text>
</comment>
<dbReference type="SMART" id="SM00387">
    <property type="entry name" value="HATPase_c"/>
    <property type="match status" value="1"/>
</dbReference>
<dbReference type="Gene3D" id="1.10.287.130">
    <property type="match status" value="1"/>
</dbReference>
<dbReference type="AlphaFoldDB" id="A0A1J5RHD1"/>
<protein>
    <submittedName>
        <fullName evidence="9">Sensor histidine kinase TodS</fullName>
        <ecNumber evidence="9">2.7.13.3</ecNumber>
    </submittedName>
</protein>
<dbReference type="Gene3D" id="3.30.565.10">
    <property type="entry name" value="Histidine kinase-like ATPase, C-terminal domain"/>
    <property type="match status" value="1"/>
</dbReference>
<dbReference type="SUPFAM" id="SSF47384">
    <property type="entry name" value="Homodimeric domain of signal transducing histidine kinase"/>
    <property type="match status" value="1"/>
</dbReference>
<dbReference type="InterPro" id="IPR035965">
    <property type="entry name" value="PAS-like_dom_sf"/>
</dbReference>
<keyword evidence="4 9" id="KW-0418">Kinase</keyword>
<keyword evidence="5" id="KW-0067">ATP-binding</keyword>
<name>A0A1J5RHD1_9ZZZZ</name>
<dbReference type="PANTHER" id="PTHR43065:SF10">
    <property type="entry name" value="PEROXIDE STRESS-ACTIVATED HISTIDINE KINASE MAK3"/>
    <property type="match status" value="1"/>
</dbReference>
<dbReference type="SUPFAM" id="SSF55785">
    <property type="entry name" value="PYP-like sensor domain (PAS domain)"/>
    <property type="match status" value="2"/>
</dbReference>
<dbReference type="InterPro" id="IPR004358">
    <property type="entry name" value="Sig_transdc_His_kin-like_C"/>
</dbReference>
<dbReference type="InterPro" id="IPR003661">
    <property type="entry name" value="HisK_dim/P_dom"/>
</dbReference>
<accession>A0A1J5RHD1</accession>
<dbReference type="Pfam" id="PF08448">
    <property type="entry name" value="PAS_4"/>
    <property type="match status" value="1"/>
</dbReference>
<dbReference type="CDD" id="cd00130">
    <property type="entry name" value="PAS"/>
    <property type="match status" value="1"/>
</dbReference>
<dbReference type="PRINTS" id="PR00344">
    <property type="entry name" value="BCTRLSENSOR"/>
</dbReference>
<dbReference type="CDD" id="cd00082">
    <property type="entry name" value="HisKA"/>
    <property type="match status" value="1"/>
</dbReference>
<dbReference type="InterPro" id="IPR013656">
    <property type="entry name" value="PAS_4"/>
</dbReference>
<dbReference type="GO" id="GO:0000155">
    <property type="term" value="F:phosphorelay sensor kinase activity"/>
    <property type="evidence" value="ECO:0007669"/>
    <property type="project" value="InterPro"/>
</dbReference>
<reference evidence="9" key="1">
    <citation type="submission" date="2016-10" db="EMBL/GenBank/DDBJ databases">
        <title>Sequence of Gallionella enrichment culture.</title>
        <authorList>
            <person name="Poehlein A."/>
            <person name="Muehling M."/>
            <person name="Daniel R."/>
        </authorList>
    </citation>
    <scope>NUCLEOTIDE SEQUENCE</scope>
</reference>
<proteinExistence type="predicted"/>
<dbReference type="SUPFAM" id="SSF55874">
    <property type="entry name" value="ATPase domain of HSP90 chaperone/DNA topoisomerase II/histidine kinase"/>
    <property type="match status" value="1"/>
</dbReference>
<dbReference type="Pfam" id="PF13426">
    <property type="entry name" value="PAS_9"/>
    <property type="match status" value="1"/>
</dbReference>
<keyword evidence="3" id="KW-0547">Nucleotide-binding</keyword>
<organism evidence="9">
    <name type="scientific">mine drainage metagenome</name>
    <dbReference type="NCBI Taxonomy" id="410659"/>
    <lineage>
        <taxon>unclassified sequences</taxon>
        <taxon>metagenomes</taxon>
        <taxon>ecological metagenomes</taxon>
    </lineage>
</organism>
<dbReference type="Pfam" id="PF00512">
    <property type="entry name" value="HisKA"/>
    <property type="match status" value="1"/>
</dbReference>
<feature type="domain" description="Histidine kinase" evidence="7">
    <location>
        <begin position="241"/>
        <end position="457"/>
    </location>
</feature>
<evidence type="ECO:0000256" key="2">
    <source>
        <dbReference type="ARBA" id="ARBA00022679"/>
    </source>
</evidence>
<keyword evidence="6" id="KW-0902">Two-component regulatory system</keyword>